<accession>A0A9K3E0A3</accession>
<evidence type="ECO:0000313" key="1">
    <source>
        <dbReference type="EMBL" id="KAF5763641.1"/>
    </source>
</evidence>
<gene>
    <name evidence="1" type="ORF">HanXRQr2_Chr15g0682741</name>
</gene>
<reference evidence="1" key="2">
    <citation type="submission" date="2020-06" db="EMBL/GenBank/DDBJ databases">
        <title>Helianthus annuus Genome sequencing and assembly Release 2.</title>
        <authorList>
            <person name="Gouzy J."/>
            <person name="Langlade N."/>
            <person name="Munos S."/>
        </authorList>
    </citation>
    <scope>NUCLEOTIDE SEQUENCE</scope>
    <source>
        <tissue evidence="1">Leaves</tissue>
    </source>
</reference>
<dbReference type="AlphaFoldDB" id="A0A9K3E0A3"/>
<evidence type="ECO:0000313" key="2">
    <source>
        <dbReference type="Proteomes" id="UP000215914"/>
    </source>
</evidence>
<reference evidence="1" key="1">
    <citation type="journal article" date="2017" name="Nature">
        <title>The sunflower genome provides insights into oil metabolism, flowering and Asterid evolution.</title>
        <authorList>
            <person name="Badouin H."/>
            <person name="Gouzy J."/>
            <person name="Grassa C.J."/>
            <person name="Murat F."/>
            <person name="Staton S.E."/>
            <person name="Cottret L."/>
            <person name="Lelandais-Briere C."/>
            <person name="Owens G.L."/>
            <person name="Carrere S."/>
            <person name="Mayjonade B."/>
            <person name="Legrand L."/>
            <person name="Gill N."/>
            <person name="Kane N.C."/>
            <person name="Bowers J.E."/>
            <person name="Hubner S."/>
            <person name="Bellec A."/>
            <person name="Berard A."/>
            <person name="Berges H."/>
            <person name="Blanchet N."/>
            <person name="Boniface M.C."/>
            <person name="Brunel D."/>
            <person name="Catrice O."/>
            <person name="Chaidir N."/>
            <person name="Claudel C."/>
            <person name="Donnadieu C."/>
            <person name="Faraut T."/>
            <person name="Fievet G."/>
            <person name="Helmstetter N."/>
            <person name="King M."/>
            <person name="Knapp S.J."/>
            <person name="Lai Z."/>
            <person name="Le Paslier M.C."/>
            <person name="Lippi Y."/>
            <person name="Lorenzon L."/>
            <person name="Mandel J.R."/>
            <person name="Marage G."/>
            <person name="Marchand G."/>
            <person name="Marquand E."/>
            <person name="Bret-Mestries E."/>
            <person name="Morien E."/>
            <person name="Nambeesan S."/>
            <person name="Nguyen T."/>
            <person name="Pegot-Espagnet P."/>
            <person name="Pouilly N."/>
            <person name="Raftis F."/>
            <person name="Sallet E."/>
            <person name="Schiex T."/>
            <person name="Thomas J."/>
            <person name="Vandecasteele C."/>
            <person name="Vares D."/>
            <person name="Vear F."/>
            <person name="Vautrin S."/>
            <person name="Crespi M."/>
            <person name="Mangin B."/>
            <person name="Burke J.M."/>
            <person name="Salse J."/>
            <person name="Munos S."/>
            <person name="Vincourt P."/>
            <person name="Rieseberg L.H."/>
            <person name="Langlade N.B."/>
        </authorList>
    </citation>
    <scope>NUCLEOTIDE SEQUENCE</scope>
    <source>
        <tissue evidence="1">Leaves</tissue>
    </source>
</reference>
<keyword evidence="2" id="KW-1185">Reference proteome</keyword>
<sequence length="49" mass="5856">MFTITSFEGKKTLFVSSKSDEQQLKFSIFIKIKEDHVWKKRVAEHMGFF</sequence>
<organism evidence="1 2">
    <name type="scientific">Helianthus annuus</name>
    <name type="common">Common sunflower</name>
    <dbReference type="NCBI Taxonomy" id="4232"/>
    <lineage>
        <taxon>Eukaryota</taxon>
        <taxon>Viridiplantae</taxon>
        <taxon>Streptophyta</taxon>
        <taxon>Embryophyta</taxon>
        <taxon>Tracheophyta</taxon>
        <taxon>Spermatophyta</taxon>
        <taxon>Magnoliopsida</taxon>
        <taxon>eudicotyledons</taxon>
        <taxon>Gunneridae</taxon>
        <taxon>Pentapetalae</taxon>
        <taxon>asterids</taxon>
        <taxon>campanulids</taxon>
        <taxon>Asterales</taxon>
        <taxon>Asteraceae</taxon>
        <taxon>Asteroideae</taxon>
        <taxon>Heliantheae alliance</taxon>
        <taxon>Heliantheae</taxon>
        <taxon>Helianthus</taxon>
    </lineage>
</organism>
<comment type="caution">
    <text evidence="1">The sequence shown here is derived from an EMBL/GenBank/DDBJ whole genome shotgun (WGS) entry which is preliminary data.</text>
</comment>
<dbReference type="Gramene" id="mRNA:HanXRQr2_Chr15g0682741">
    <property type="protein sequence ID" value="CDS:HanXRQr2_Chr15g0682741.1"/>
    <property type="gene ID" value="HanXRQr2_Chr15g0682741"/>
</dbReference>
<dbReference type="Proteomes" id="UP000215914">
    <property type="component" value="Unassembled WGS sequence"/>
</dbReference>
<protein>
    <submittedName>
        <fullName evidence="1">Uncharacterized protein</fullName>
    </submittedName>
</protein>
<name>A0A9K3E0A3_HELAN</name>
<proteinExistence type="predicted"/>
<dbReference type="EMBL" id="MNCJ02000330">
    <property type="protein sequence ID" value="KAF5763641.1"/>
    <property type="molecule type" value="Genomic_DNA"/>
</dbReference>